<dbReference type="SUPFAM" id="SSF58038">
    <property type="entry name" value="SNARE fusion complex"/>
    <property type="match status" value="2"/>
</dbReference>
<feature type="region of interest" description="Disordered" evidence="2">
    <location>
        <begin position="59"/>
        <end position="264"/>
    </location>
</feature>
<comment type="similarity">
    <text evidence="1">Belongs to the SNAP-25 family.</text>
</comment>
<feature type="compositionally biased region" description="Polar residues" evidence="2">
    <location>
        <begin position="250"/>
        <end position="264"/>
    </location>
</feature>
<feature type="domain" description="T-SNARE coiled-coil homology" evidence="3">
    <location>
        <begin position="493"/>
        <end position="555"/>
    </location>
</feature>
<evidence type="ECO:0000313" key="4">
    <source>
        <dbReference type="EMBL" id="CDK29450.1"/>
    </source>
</evidence>
<dbReference type="OrthoDB" id="18679at2759"/>
<proteinExistence type="inferred from homology"/>
<feature type="compositionally biased region" description="Basic and acidic residues" evidence="2">
    <location>
        <begin position="125"/>
        <end position="153"/>
    </location>
</feature>
<evidence type="ECO:0000313" key="5">
    <source>
        <dbReference type="Proteomes" id="UP000019384"/>
    </source>
</evidence>
<dbReference type="GO" id="GO:0005484">
    <property type="term" value="F:SNAP receptor activity"/>
    <property type="evidence" value="ECO:0007669"/>
    <property type="project" value="TreeGrafter"/>
</dbReference>
<evidence type="ECO:0000256" key="2">
    <source>
        <dbReference type="SAM" id="MobiDB-lite"/>
    </source>
</evidence>
<dbReference type="PROSITE" id="PS50192">
    <property type="entry name" value="T_SNARE"/>
    <property type="match status" value="1"/>
</dbReference>
<dbReference type="GO" id="GO:0031201">
    <property type="term" value="C:SNARE complex"/>
    <property type="evidence" value="ECO:0007669"/>
    <property type="project" value="TreeGrafter"/>
</dbReference>
<evidence type="ECO:0000256" key="1">
    <source>
        <dbReference type="ARBA" id="ARBA00009480"/>
    </source>
</evidence>
<dbReference type="GO" id="GO:0006906">
    <property type="term" value="P:vesicle fusion"/>
    <property type="evidence" value="ECO:0007669"/>
    <property type="project" value="TreeGrafter"/>
</dbReference>
<feature type="compositionally biased region" description="Polar residues" evidence="2">
    <location>
        <begin position="200"/>
        <end position="210"/>
    </location>
</feature>
<dbReference type="Proteomes" id="UP000019384">
    <property type="component" value="Unassembled WGS sequence"/>
</dbReference>
<dbReference type="Gene3D" id="1.20.5.110">
    <property type="match status" value="2"/>
</dbReference>
<feature type="compositionally biased region" description="Polar residues" evidence="2">
    <location>
        <begin position="154"/>
        <end position="183"/>
    </location>
</feature>
<protein>
    <recommendedName>
        <fullName evidence="3">t-SNARE coiled-coil homology domain-containing protein</fullName>
    </recommendedName>
</protein>
<accession>W6MXT6</accession>
<sequence length="556" mass="63938">MKFKRLFKPPAESTEEETKEYLQNRGFVDLAFDRKKKNKFAAFDQYAKDKHLEAGELAPRVYDPENDLNNYPGNAATAESEVNESSIRDPYAQVSNDPYSQPIANDPYAAYNTSADVYRPKAQKQRSDPQIDQRQRSDPRLDQRQKSDTRLDQKSSLSGQPVGNLYTSTQGKHQESQPRNPYGNQYGYGDEYDDHAPATTAPQAQSSQPELYSKQGEKPSNQNSYDISHDPYSDNYSQPPSYRDDPYGGQAQSLYAPSTRIQTAPQDLDQNEVALEEEDLNDYPGFHTQQQQNYHSQTDYAINQDYLSPEELERQRQQEEEDEAVEGIKGQIRTIKQDTLYSSNNMLAHLNKAREDARNTLGETGNQGYKLNEIEQDLHLAEKQQKVAEQGVKDLAHYNRGLFSVRVGNPFNRKTKLRAEEARFKNERILHKQEAQERTKEWYRAQQNLVDSMENGVSRTKHGVNSPIYQKYERERVLNEAKKYQFEADEEDDELEVGIAKNTDEALKIASDLKNMSLTMGQEIDRQNKIIANIGDRADRIDTNLSYDVQRLKRIG</sequence>
<reference evidence="4" key="1">
    <citation type="submission" date="2013-12" db="EMBL/GenBank/DDBJ databases">
        <authorList>
            <person name="Genoscope - CEA"/>
        </authorList>
    </citation>
    <scope>NUCLEOTIDE SEQUENCE</scope>
    <source>
        <strain evidence="4">CBS 1993</strain>
    </source>
</reference>
<reference evidence="4" key="2">
    <citation type="submission" date="2014-02" db="EMBL/GenBank/DDBJ databases">
        <title>Complete DNA sequence of /Kuraishia capsulata/ illustrates novel genomic features among budding yeasts (/Saccharomycotina/).</title>
        <authorList>
            <person name="Morales L."/>
            <person name="Noel B."/>
            <person name="Porcel B."/>
            <person name="Marcet-Houben M."/>
            <person name="Hullo M-F."/>
            <person name="Sacerdot C."/>
            <person name="Tekaia F."/>
            <person name="Leh-Louis V."/>
            <person name="Despons L."/>
            <person name="Khanna V."/>
            <person name="Aury J-M."/>
            <person name="Barbe V."/>
            <person name="Couloux A."/>
            <person name="Labadie K."/>
            <person name="Pelletier E."/>
            <person name="Souciet J-L."/>
            <person name="Boekhout T."/>
            <person name="Gabaldon T."/>
            <person name="Wincker P."/>
            <person name="Dujon B."/>
        </authorList>
    </citation>
    <scope>NUCLEOTIDE SEQUENCE</scope>
    <source>
        <strain evidence="4">CBS 1993</strain>
    </source>
</reference>
<dbReference type="GO" id="GO:0019905">
    <property type="term" value="F:syntaxin binding"/>
    <property type="evidence" value="ECO:0007669"/>
    <property type="project" value="TreeGrafter"/>
</dbReference>
<dbReference type="GO" id="GO:0006887">
    <property type="term" value="P:exocytosis"/>
    <property type="evidence" value="ECO:0007669"/>
    <property type="project" value="TreeGrafter"/>
</dbReference>
<dbReference type="PANTHER" id="PTHR19305:SF9">
    <property type="entry name" value="SYNAPTOSOMAL-ASSOCIATED PROTEIN 29"/>
    <property type="match status" value="1"/>
</dbReference>
<feature type="compositionally biased region" description="Polar residues" evidence="2">
    <location>
        <begin position="93"/>
        <end position="103"/>
    </location>
</feature>
<dbReference type="EMBL" id="HG793130">
    <property type="protein sequence ID" value="CDK29450.1"/>
    <property type="molecule type" value="Genomic_DNA"/>
</dbReference>
<dbReference type="GeneID" id="34522824"/>
<organism evidence="4 5">
    <name type="scientific">Kuraishia capsulata CBS 1993</name>
    <dbReference type="NCBI Taxonomy" id="1382522"/>
    <lineage>
        <taxon>Eukaryota</taxon>
        <taxon>Fungi</taxon>
        <taxon>Dikarya</taxon>
        <taxon>Ascomycota</taxon>
        <taxon>Saccharomycotina</taxon>
        <taxon>Pichiomycetes</taxon>
        <taxon>Pichiales</taxon>
        <taxon>Pichiaceae</taxon>
        <taxon>Kuraishia</taxon>
    </lineage>
</organism>
<evidence type="ECO:0000259" key="3">
    <source>
        <dbReference type="PROSITE" id="PS50192"/>
    </source>
</evidence>
<feature type="region of interest" description="Disordered" evidence="2">
    <location>
        <begin position="1"/>
        <end position="20"/>
    </location>
</feature>
<dbReference type="HOGENOM" id="CLU_020823_1_0_1"/>
<dbReference type="RefSeq" id="XP_022461436.1">
    <property type="nucleotide sequence ID" value="XM_022600634.1"/>
</dbReference>
<dbReference type="PANTHER" id="PTHR19305">
    <property type="entry name" value="SYNAPTOSOMAL ASSOCIATED PROTEIN"/>
    <property type="match status" value="1"/>
</dbReference>
<keyword evidence="5" id="KW-1185">Reference proteome</keyword>
<dbReference type="STRING" id="1382522.W6MXT6"/>
<gene>
    <name evidence="4" type="ORF">KUCA_T00005438001</name>
</gene>
<dbReference type="AlphaFoldDB" id="W6MXT6"/>
<dbReference type="GO" id="GO:0005886">
    <property type="term" value="C:plasma membrane"/>
    <property type="evidence" value="ECO:0007669"/>
    <property type="project" value="TreeGrafter"/>
</dbReference>
<dbReference type="InterPro" id="IPR000727">
    <property type="entry name" value="T_SNARE_dom"/>
</dbReference>
<dbReference type="SMART" id="SM00397">
    <property type="entry name" value="t_SNARE"/>
    <property type="match status" value="1"/>
</dbReference>
<name>W6MXT6_9ASCO</name>